<comment type="caution">
    <text evidence="1">The sequence shown here is derived from an EMBL/GenBank/DDBJ whole genome shotgun (WGS) entry which is preliminary data.</text>
</comment>
<dbReference type="EMBL" id="CM042059">
    <property type="protein sequence ID" value="KAI3681298.1"/>
    <property type="molecule type" value="Genomic_DNA"/>
</dbReference>
<gene>
    <name evidence="1" type="ORF">L6452_36088</name>
</gene>
<proteinExistence type="predicted"/>
<protein>
    <submittedName>
        <fullName evidence="1">Uncharacterized protein</fullName>
    </submittedName>
</protein>
<evidence type="ECO:0000313" key="1">
    <source>
        <dbReference type="EMBL" id="KAI3681298.1"/>
    </source>
</evidence>
<organism evidence="1 2">
    <name type="scientific">Arctium lappa</name>
    <name type="common">Greater burdock</name>
    <name type="synonym">Lappa major</name>
    <dbReference type="NCBI Taxonomy" id="4217"/>
    <lineage>
        <taxon>Eukaryota</taxon>
        <taxon>Viridiplantae</taxon>
        <taxon>Streptophyta</taxon>
        <taxon>Embryophyta</taxon>
        <taxon>Tracheophyta</taxon>
        <taxon>Spermatophyta</taxon>
        <taxon>Magnoliopsida</taxon>
        <taxon>eudicotyledons</taxon>
        <taxon>Gunneridae</taxon>
        <taxon>Pentapetalae</taxon>
        <taxon>asterids</taxon>
        <taxon>campanulids</taxon>
        <taxon>Asterales</taxon>
        <taxon>Asteraceae</taxon>
        <taxon>Carduoideae</taxon>
        <taxon>Cardueae</taxon>
        <taxon>Arctiinae</taxon>
        <taxon>Arctium</taxon>
    </lineage>
</organism>
<dbReference type="Proteomes" id="UP001055879">
    <property type="component" value="Linkage Group LG13"/>
</dbReference>
<reference evidence="1 2" key="2">
    <citation type="journal article" date="2022" name="Mol. Ecol. Resour.">
        <title>The genomes of chicory, endive, great burdock and yacon provide insights into Asteraceae paleo-polyploidization history and plant inulin production.</title>
        <authorList>
            <person name="Fan W."/>
            <person name="Wang S."/>
            <person name="Wang H."/>
            <person name="Wang A."/>
            <person name="Jiang F."/>
            <person name="Liu H."/>
            <person name="Zhao H."/>
            <person name="Xu D."/>
            <person name="Zhang Y."/>
        </authorList>
    </citation>
    <scope>NUCLEOTIDE SEQUENCE [LARGE SCALE GENOMIC DNA]</scope>
    <source>
        <strain evidence="2">cv. Niubang</strain>
    </source>
</reference>
<evidence type="ECO:0000313" key="2">
    <source>
        <dbReference type="Proteomes" id="UP001055879"/>
    </source>
</evidence>
<reference evidence="2" key="1">
    <citation type="journal article" date="2022" name="Mol. Ecol. Resour.">
        <title>The genomes of chicory, endive, great burdock and yacon provide insights into Asteraceae palaeo-polyploidization history and plant inulin production.</title>
        <authorList>
            <person name="Fan W."/>
            <person name="Wang S."/>
            <person name="Wang H."/>
            <person name="Wang A."/>
            <person name="Jiang F."/>
            <person name="Liu H."/>
            <person name="Zhao H."/>
            <person name="Xu D."/>
            <person name="Zhang Y."/>
        </authorList>
    </citation>
    <scope>NUCLEOTIDE SEQUENCE [LARGE SCALE GENOMIC DNA]</scope>
    <source>
        <strain evidence="2">cv. Niubang</strain>
    </source>
</reference>
<name>A0ACB8Y9L3_ARCLA</name>
<keyword evidence="2" id="KW-1185">Reference proteome</keyword>
<sequence>MPQMESQSNSTSEGSEDPGCTRRAVNEGAREDPSYASEESSSTSSEASEDESSETSSEDSQSEKSESPKDLEKPECSHPSSKKDVQRYIYFRTPTPSPSATTQSNQPDPEAMVIETEVHTSNPSQQATSEDLANVISTQLPKSTTNIPTHDDASVAHLSPFRLSRRSYPTQGHWLTLQAQGLTCLDRKLNSHIHFQSYESEKEDLVENRTLRDASPEHRGPSRSPSRDNIQPSLKEGSSRLEDKLATCVVTNVPIFDFLTKSEFQRFCEEVRSSMNEHNFQRIDYTETSALRSENNNLRAEVSTLKTQLLDSTHRIQGLEQEMFQQKVVSSLEIAALKAQIATLQTQSFTVADVQRELKELREEVVATRSTSLSSEQLASISDLIKSTIQASLPTTTTPSEIPIPPFRTAEVLITKSDLPSFKDTIMSRMLTYSSKISTIAQKQVKATLEVHRYNTEDHVAEILGATSEAITSIQQVALDPKGKGLAAAGSPKYKRKFGGDTCSAAAKRFREATGHRSEAALSEPANTSGSDPPTSTNRSVQEKEPERNTTSADDKQILQAPSVPVILLPSTSAAPIIPRGGVSRRLCLETLPIGKVSWHSHDRGTGSIKTPPNRFSLYFSQKSD</sequence>
<accession>A0ACB8Y9L3</accession>